<evidence type="ECO:0000256" key="10">
    <source>
        <dbReference type="ARBA" id="ARBA00022989"/>
    </source>
</evidence>
<evidence type="ECO:0000313" key="16">
    <source>
        <dbReference type="EMBL" id="KAK3914649.1"/>
    </source>
</evidence>
<evidence type="ECO:0000256" key="6">
    <source>
        <dbReference type="ARBA" id="ARBA00022737"/>
    </source>
</evidence>
<feature type="transmembrane region" description="Helical" evidence="13">
    <location>
        <begin position="1195"/>
        <end position="1214"/>
    </location>
</feature>
<dbReference type="Gene3D" id="1.20.1560.10">
    <property type="entry name" value="ABC transporter type 1, transmembrane domain"/>
    <property type="match status" value="2"/>
</dbReference>
<comment type="subcellular location">
    <subcellularLocation>
        <location evidence="1">Membrane</location>
        <topology evidence="1">Multi-pass membrane protein</topology>
    </subcellularLocation>
</comment>
<organism evidence="16 17">
    <name type="scientific">Frankliniella fusca</name>
    <dbReference type="NCBI Taxonomy" id="407009"/>
    <lineage>
        <taxon>Eukaryota</taxon>
        <taxon>Metazoa</taxon>
        <taxon>Ecdysozoa</taxon>
        <taxon>Arthropoda</taxon>
        <taxon>Hexapoda</taxon>
        <taxon>Insecta</taxon>
        <taxon>Pterygota</taxon>
        <taxon>Neoptera</taxon>
        <taxon>Paraneoptera</taxon>
        <taxon>Thysanoptera</taxon>
        <taxon>Terebrantia</taxon>
        <taxon>Thripoidea</taxon>
        <taxon>Thripidae</taxon>
        <taxon>Frankliniella</taxon>
    </lineage>
</organism>
<feature type="transmembrane region" description="Helical" evidence="13">
    <location>
        <begin position="1079"/>
        <end position="1097"/>
    </location>
</feature>
<feature type="transmembrane region" description="Helical" evidence="13">
    <location>
        <begin position="505"/>
        <end position="524"/>
    </location>
</feature>
<dbReference type="FunFam" id="1.20.1560.10:FF:000113">
    <property type="entry name" value="ABC transporter, putative"/>
    <property type="match status" value="1"/>
</dbReference>
<dbReference type="PANTHER" id="PTHR24223:SF330">
    <property type="entry name" value="ATP-BINDING CASSETTE SUB-FAMILY C MEMBER 10"/>
    <property type="match status" value="1"/>
</dbReference>
<feature type="transmembrane region" description="Helical" evidence="13">
    <location>
        <begin position="481"/>
        <end position="499"/>
    </location>
</feature>
<feature type="domain" description="ABC transporter" evidence="14">
    <location>
        <begin position="1284"/>
        <end position="1517"/>
    </location>
</feature>
<accession>A0AAE1H4Z8</accession>
<dbReference type="InterPro" id="IPR003593">
    <property type="entry name" value="AAA+_ATPase"/>
</dbReference>
<gene>
    <name evidence="16" type="ORF">KUF71_005445</name>
</gene>
<dbReference type="InterPro" id="IPR017871">
    <property type="entry name" value="ABC_transporter-like_CS"/>
</dbReference>
<dbReference type="FunFam" id="3.40.50.300:FF:000997">
    <property type="entry name" value="Multidrug resistance-associated protein 1"/>
    <property type="match status" value="1"/>
</dbReference>
<comment type="catalytic activity">
    <reaction evidence="12">
        <text>ATP + H2O + xenobioticSide 1 = ADP + phosphate + xenobioticSide 2.</text>
        <dbReference type="EC" id="7.6.2.2"/>
    </reaction>
</comment>
<keyword evidence="6" id="KW-0677">Repeat</keyword>
<feature type="transmembrane region" description="Helical" evidence="13">
    <location>
        <begin position="1006"/>
        <end position="1030"/>
    </location>
</feature>
<dbReference type="PROSITE" id="PS50929">
    <property type="entry name" value="ABC_TM1F"/>
    <property type="match status" value="2"/>
</dbReference>
<comment type="similarity">
    <text evidence="2">Belongs to the ABC transporter superfamily. ABCC family. Conjugate transporter (TC 3.A.1.208) subfamily.</text>
</comment>
<feature type="transmembrane region" description="Helical" evidence="13">
    <location>
        <begin position="955"/>
        <end position="975"/>
    </location>
</feature>
<dbReference type="CDD" id="cd18598">
    <property type="entry name" value="ABC_6TM_MRP7_D1_like"/>
    <property type="match status" value="1"/>
</dbReference>
<evidence type="ECO:0000256" key="12">
    <source>
        <dbReference type="ARBA" id="ARBA00034018"/>
    </source>
</evidence>
<dbReference type="FunFam" id="3.40.50.300:FF:000163">
    <property type="entry name" value="Multidrug resistance-associated protein member 4"/>
    <property type="match status" value="1"/>
</dbReference>
<dbReference type="CDD" id="cd03244">
    <property type="entry name" value="ABCC_MRP_domain2"/>
    <property type="match status" value="1"/>
</dbReference>
<dbReference type="InterPro" id="IPR011527">
    <property type="entry name" value="ABC1_TM_dom"/>
</dbReference>
<dbReference type="InterPro" id="IPR050173">
    <property type="entry name" value="ABC_transporter_C-like"/>
</dbReference>
<keyword evidence="10 13" id="KW-1133">Transmembrane helix</keyword>
<reference evidence="16" key="1">
    <citation type="submission" date="2021-07" db="EMBL/GenBank/DDBJ databases">
        <authorList>
            <person name="Catto M.A."/>
            <person name="Jacobson A."/>
            <person name="Kennedy G."/>
            <person name="Labadie P."/>
            <person name="Hunt B.G."/>
            <person name="Srinivasan R."/>
        </authorList>
    </citation>
    <scope>NUCLEOTIDE SEQUENCE</scope>
    <source>
        <strain evidence="16">PL_HMW_Pooled</strain>
        <tissue evidence="16">Head</tissue>
    </source>
</reference>
<dbReference type="FunFam" id="1.20.1560.10:FF:000037">
    <property type="entry name" value="ATP-binding cassette subfamily C member 10"/>
    <property type="match status" value="1"/>
</dbReference>
<feature type="transmembrane region" description="Helical" evidence="13">
    <location>
        <begin position="114"/>
        <end position="133"/>
    </location>
</feature>
<dbReference type="GO" id="GO:0016020">
    <property type="term" value="C:membrane"/>
    <property type="evidence" value="ECO:0007669"/>
    <property type="project" value="UniProtKB-SubCell"/>
</dbReference>
<name>A0AAE1H4Z8_9NEOP</name>
<feature type="transmembrane region" description="Helical" evidence="13">
    <location>
        <begin position="1220"/>
        <end position="1240"/>
    </location>
</feature>
<keyword evidence="7" id="KW-0547">Nucleotide-binding</keyword>
<dbReference type="PROSITE" id="PS50893">
    <property type="entry name" value="ABC_TRANSPORTER_2"/>
    <property type="match status" value="2"/>
</dbReference>
<dbReference type="Gene3D" id="3.40.50.300">
    <property type="entry name" value="P-loop containing nucleotide triphosphate hydrolases"/>
    <property type="match status" value="2"/>
</dbReference>
<dbReference type="Pfam" id="PF00005">
    <property type="entry name" value="ABC_tran"/>
    <property type="match status" value="2"/>
</dbReference>
<feature type="transmembrane region" description="Helical" evidence="13">
    <location>
        <begin position="405"/>
        <end position="427"/>
    </location>
</feature>
<feature type="domain" description="ABC transmembrane type-1" evidence="15">
    <location>
        <begin position="368"/>
        <end position="647"/>
    </location>
</feature>
<dbReference type="EMBL" id="JAHWGI010000383">
    <property type="protein sequence ID" value="KAK3914649.1"/>
    <property type="molecule type" value="Genomic_DNA"/>
</dbReference>
<dbReference type="InterPro" id="IPR027417">
    <property type="entry name" value="P-loop_NTPase"/>
</dbReference>
<feature type="domain" description="ABC transmembrane type-1" evidence="15">
    <location>
        <begin position="966"/>
        <end position="1248"/>
    </location>
</feature>
<dbReference type="InterPro" id="IPR003439">
    <property type="entry name" value="ABC_transporter-like_ATP-bd"/>
</dbReference>
<dbReference type="InterPro" id="IPR036640">
    <property type="entry name" value="ABC1_TM_sf"/>
</dbReference>
<dbReference type="PROSITE" id="PS00211">
    <property type="entry name" value="ABC_TRANSPORTER_1"/>
    <property type="match status" value="1"/>
</dbReference>
<dbReference type="Pfam" id="PF00664">
    <property type="entry name" value="ABC_membrane"/>
    <property type="match status" value="2"/>
</dbReference>
<dbReference type="SUPFAM" id="SSF90123">
    <property type="entry name" value="ABC transporter transmembrane region"/>
    <property type="match status" value="2"/>
</dbReference>
<evidence type="ECO:0000256" key="9">
    <source>
        <dbReference type="ARBA" id="ARBA00022967"/>
    </source>
</evidence>
<keyword evidence="8" id="KW-0067">ATP-binding</keyword>
<feature type="transmembrane region" description="Helical" evidence="13">
    <location>
        <begin position="1102"/>
        <end position="1119"/>
    </location>
</feature>
<evidence type="ECO:0000313" key="17">
    <source>
        <dbReference type="Proteomes" id="UP001219518"/>
    </source>
</evidence>
<evidence type="ECO:0000256" key="13">
    <source>
        <dbReference type="SAM" id="Phobius"/>
    </source>
</evidence>
<dbReference type="SUPFAM" id="SSF52540">
    <property type="entry name" value="P-loop containing nucleoside triphosphate hydrolases"/>
    <property type="match status" value="2"/>
</dbReference>
<feature type="transmembrane region" description="Helical" evidence="13">
    <location>
        <begin position="145"/>
        <end position="162"/>
    </location>
</feature>
<feature type="transmembrane region" description="Helical" evidence="13">
    <location>
        <begin position="75"/>
        <end position="94"/>
    </location>
</feature>
<evidence type="ECO:0000256" key="4">
    <source>
        <dbReference type="ARBA" id="ARBA00022448"/>
    </source>
</evidence>
<evidence type="ECO:0000256" key="11">
    <source>
        <dbReference type="ARBA" id="ARBA00023136"/>
    </source>
</evidence>
<protein>
    <recommendedName>
        <fullName evidence="3">ABC-type xenobiotic transporter</fullName>
        <ecNumber evidence="3">7.6.2.2</ecNumber>
    </recommendedName>
</protein>
<dbReference type="GO" id="GO:0016887">
    <property type="term" value="F:ATP hydrolysis activity"/>
    <property type="evidence" value="ECO:0007669"/>
    <property type="project" value="InterPro"/>
</dbReference>
<feature type="domain" description="ABC transporter" evidence="14">
    <location>
        <begin position="675"/>
        <end position="910"/>
    </location>
</feature>
<keyword evidence="4" id="KW-0813">Transport</keyword>
<evidence type="ECO:0000256" key="3">
    <source>
        <dbReference type="ARBA" id="ARBA00012191"/>
    </source>
</evidence>
<dbReference type="GO" id="GO:0008559">
    <property type="term" value="F:ABC-type xenobiotic transporter activity"/>
    <property type="evidence" value="ECO:0007669"/>
    <property type="project" value="UniProtKB-EC"/>
</dbReference>
<dbReference type="CDD" id="cd18605">
    <property type="entry name" value="ABC_6TM_MRP7_D2_like"/>
    <property type="match status" value="1"/>
</dbReference>
<evidence type="ECO:0000259" key="14">
    <source>
        <dbReference type="PROSITE" id="PS50893"/>
    </source>
</evidence>
<keyword evidence="17" id="KW-1185">Reference proteome</keyword>
<dbReference type="PANTHER" id="PTHR24223">
    <property type="entry name" value="ATP-BINDING CASSETTE SUB-FAMILY C"/>
    <property type="match status" value="1"/>
</dbReference>
<keyword evidence="11 13" id="KW-0472">Membrane</keyword>
<dbReference type="SMART" id="SM00382">
    <property type="entry name" value="AAA"/>
    <property type="match status" value="2"/>
</dbReference>
<dbReference type="CDD" id="cd03250">
    <property type="entry name" value="ABCC_MRP_domain1"/>
    <property type="match status" value="1"/>
</dbReference>
<reference evidence="16" key="2">
    <citation type="journal article" date="2023" name="BMC Genomics">
        <title>Pest status, molecular evolution, and epigenetic factors derived from the genome assembly of Frankliniella fusca, a thysanopteran phytovirus vector.</title>
        <authorList>
            <person name="Catto M.A."/>
            <person name="Labadie P.E."/>
            <person name="Jacobson A.L."/>
            <person name="Kennedy G.G."/>
            <person name="Srinivasan R."/>
            <person name="Hunt B.G."/>
        </authorList>
    </citation>
    <scope>NUCLEOTIDE SEQUENCE</scope>
    <source>
        <strain evidence="16">PL_HMW_Pooled</strain>
    </source>
</reference>
<evidence type="ECO:0000259" key="15">
    <source>
        <dbReference type="PROSITE" id="PS50929"/>
    </source>
</evidence>
<evidence type="ECO:0000256" key="1">
    <source>
        <dbReference type="ARBA" id="ARBA00004141"/>
    </source>
</evidence>
<evidence type="ECO:0000256" key="8">
    <source>
        <dbReference type="ARBA" id="ARBA00022840"/>
    </source>
</evidence>
<dbReference type="EC" id="7.6.2.2" evidence="3"/>
<evidence type="ECO:0000256" key="2">
    <source>
        <dbReference type="ARBA" id="ARBA00009726"/>
    </source>
</evidence>
<sequence>MNSSTRPSLESWAFKWSWDEMCGPDGLVVWSTTHKDLGLCFQELCMKVPALALLAAVSAFYCGSQDRWVVRDPSMIRVIFFRSVVALILAIEPIVRVCYTIKDAPTSLQPVDYLLHGVESFAWLVHFGYILALRHRLGVSPRGPIVPCVLWTLILVLNIVSVRSLAREIREGNASQSVFTDYYADLISLCTHVVYLLTLLPGRGGTHAAYNRMYSEYYQRVIQSDERQALLGSRHAYSGFREEQEPGYLGVAMEDSSFSSRLLFHWVRPLMVKGVEGQLHDVDDLFDLPEELTPSYIHAQLEQAIGRSCAINAEEASLRSGQYGSVEAPSSTLQASSATPKPDLHVVTTPVSLLKALHSCFAWEFYSVGILKFLGDSVGFASPLLLNLLVKFIESKSEKKEDGYFFALGLCLAALVSALCNAHFNFLMAKVGMKIRSAIITLVYNKTLTLSTKSFSYFSSGEVVNFMSIDTDRIVNSCPSFHAFWSIPFQLVVTFYLLYTQVGLAFLAGVCFAVVLIPINKLIAMKIGSLSTKMMEKKDERVDMCSEILQGIRTLKMHVWEEHFLTKILRIRESELYFLKGRKYLDAMCVFFWATTPVIIAFLTFTCYILLGEGQLTAARVFTTIALLNMLIAPLNAFPWVLNGLVEAWVSIARIQKLITLPDLDLHEFYHLLPIDNDNIAIVVQNGKFEWGNERSEERFQLRNVNFTILKGQLIGVIGEVGSGKSTLLASMLAEPEKLSGVVAVDNSDQGFAYVAQHPWLQRGTIRDNILFGKPYDQSRYRSVLEACCLEDDLSILPKRDLYGIAEGATNLSGGQKARIALARAVYQDKAIYIFDDILSSVDPPVANTIFNKCILKLLKGRTRILCTHYAQCLRHADGVMKIADGRIVQIGSPTDVLPEEMENLALLDADILPPEKGDATKITRDEDIISEQEDDILLNEHRETGTVRFKVYRAYWRALSAVLSIAILIALILMQSSRNLSDWWMSYWVSESKVDPETFKIPEALTVYGAIAGLNAFFTLLRAFLFAYAGIHAATGLHKQLIKSIMRARIFFFDISPLGRILNRLSSDTYTVDDSLPFILNILLAQLFGLFGTMFITIYGLPWLSLILIPLVPIYHWLQEQYRQTSRELKRISSVTLSPVYSHFSESMLGLATIRAFRASYRFKRQNENFLDCNQRSTLASQAASQWLGLRLQLMGVAIISGVGFIAVIQHQFDVADPGIVGLAIAYALSVTSMLGGVVNAFTETEREMVAVERVHQYITDIQCEPQKSSMAVPYAWPSHGVIQFQNVILKYREHLAPSLKCISFETRPSEKIGVVGRTGAGKSSLIAALFRLVEISNGCIIIDSVDISKLRLHSLRSRLAVIPQDPFLFAGTVRDNIDPLKQYDDHEVYDVLNRCHIVDVVRRMGGLNAHVGPGGSSFSAGQKQLLCLTRAILQNAKVLCIDEATANVDHETDRLIQKTIRASFRQSTVITIAHRIETIMDSDRVLVLGEGEVLEFDSPEILMEDRSSHFYNLANHGKGRT</sequence>
<feature type="transmembrane region" description="Helical" evidence="13">
    <location>
        <begin position="373"/>
        <end position="393"/>
    </location>
</feature>
<dbReference type="GO" id="GO:0005524">
    <property type="term" value="F:ATP binding"/>
    <property type="evidence" value="ECO:0007669"/>
    <property type="project" value="UniProtKB-KW"/>
</dbReference>
<proteinExistence type="inferred from homology"/>
<feature type="transmembrane region" description="Helical" evidence="13">
    <location>
        <begin position="590"/>
        <end position="611"/>
    </location>
</feature>
<evidence type="ECO:0000256" key="7">
    <source>
        <dbReference type="ARBA" id="ARBA00022741"/>
    </source>
</evidence>
<comment type="caution">
    <text evidence="16">The sequence shown here is derived from an EMBL/GenBank/DDBJ whole genome shotgun (WGS) entry which is preliminary data.</text>
</comment>
<keyword evidence="5 13" id="KW-0812">Transmembrane</keyword>
<keyword evidence="9" id="KW-1278">Translocase</keyword>
<feature type="transmembrane region" description="Helical" evidence="13">
    <location>
        <begin position="182"/>
        <end position="202"/>
    </location>
</feature>
<evidence type="ECO:0000256" key="5">
    <source>
        <dbReference type="ARBA" id="ARBA00022692"/>
    </source>
</evidence>
<dbReference type="Proteomes" id="UP001219518">
    <property type="component" value="Unassembled WGS sequence"/>
</dbReference>
<feature type="transmembrane region" description="Helical" evidence="13">
    <location>
        <begin position="617"/>
        <end position="642"/>
    </location>
</feature>